<comment type="caution">
    <text evidence="2">The sequence shown here is derived from an EMBL/GenBank/DDBJ whole genome shotgun (WGS) entry which is preliminary data.</text>
</comment>
<reference evidence="2 3" key="1">
    <citation type="journal article" date="2024" name="J Genomics">
        <title>Draft genome sequencing and assembly of Favolaschia claudopus CIRM-BRFM 2984 isolated from oak limbs.</title>
        <authorList>
            <person name="Navarro D."/>
            <person name="Drula E."/>
            <person name="Chaduli D."/>
            <person name="Cazenave R."/>
            <person name="Ahrendt S."/>
            <person name="Wang J."/>
            <person name="Lipzen A."/>
            <person name="Daum C."/>
            <person name="Barry K."/>
            <person name="Grigoriev I.V."/>
            <person name="Favel A."/>
            <person name="Rosso M.N."/>
            <person name="Martin F."/>
        </authorList>
    </citation>
    <scope>NUCLEOTIDE SEQUENCE [LARGE SCALE GENOMIC DNA]</scope>
    <source>
        <strain evidence="2 3">CIRM-BRFM 2984</strain>
    </source>
</reference>
<organism evidence="2 3">
    <name type="scientific">Favolaschia claudopus</name>
    <dbReference type="NCBI Taxonomy" id="2862362"/>
    <lineage>
        <taxon>Eukaryota</taxon>
        <taxon>Fungi</taxon>
        <taxon>Dikarya</taxon>
        <taxon>Basidiomycota</taxon>
        <taxon>Agaricomycotina</taxon>
        <taxon>Agaricomycetes</taxon>
        <taxon>Agaricomycetidae</taxon>
        <taxon>Agaricales</taxon>
        <taxon>Marasmiineae</taxon>
        <taxon>Mycenaceae</taxon>
        <taxon>Favolaschia</taxon>
    </lineage>
</organism>
<feature type="compositionally biased region" description="Low complexity" evidence="1">
    <location>
        <begin position="33"/>
        <end position="43"/>
    </location>
</feature>
<proteinExistence type="predicted"/>
<feature type="region of interest" description="Disordered" evidence="1">
    <location>
        <begin position="1"/>
        <end position="63"/>
    </location>
</feature>
<evidence type="ECO:0000256" key="1">
    <source>
        <dbReference type="SAM" id="MobiDB-lite"/>
    </source>
</evidence>
<evidence type="ECO:0000313" key="3">
    <source>
        <dbReference type="Proteomes" id="UP001362999"/>
    </source>
</evidence>
<evidence type="ECO:0000313" key="2">
    <source>
        <dbReference type="EMBL" id="KAK7030809.1"/>
    </source>
</evidence>
<sequence length="327" mass="35693">MHRPRGTKRPGQGTGNEDPAKRISNTDLDGTINPNNIVNQSNNATNNDEFKARADGNDGGESFVHTSHATINCRQADATVTQRNGAGTNAPVWSTTIRQFKVHGTASPAPTEDSSSISVSVEDNDNATEPSPSHKELQGTALSQGSQVNCSTVIDYPLKDLHVAKERVKGWDVAFERRLRGIMTFRDKGLGGTSKPLTLWVVGEVTTQFWFDDRGVPAKRVAISIQPLSSEIHLLGKRLLHGTAMPRNSSLVADSFGPDQIRATRWMTRRGQRGQESTIAEFEHFYNGTIASERQVLDGEVKCGANHRARHCSLGNTNCTIQCGICF</sequence>
<dbReference type="Proteomes" id="UP001362999">
    <property type="component" value="Unassembled WGS sequence"/>
</dbReference>
<feature type="compositionally biased region" description="Low complexity" evidence="1">
    <location>
        <begin position="112"/>
        <end position="121"/>
    </location>
</feature>
<feature type="region of interest" description="Disordered" evidence="1">
    <location>
        <begin position="103"/>
        <end position="143"/>
    </location>
</feature>
<accession>A0AAW0C002</accession>
<dbReference type="EMBL" id="JAWWNJ010000025">
    <property type="protein sequence ID" value="KAK7030809.1"/>
    <property type="molecule type" value="Genomic_DNA"/>
</dbReference>
<name>A0AAW0C002_9AGAR</name>
<dbReference type="AlphaFoldDB" id="A0AAW0C002"/>
<protein>
    <submittedName>
        <fullName evidence="2">Uncharacterized protein</fullName>
    </submittedName>
</protein>
<keyword evidence="3" id="KW-1185">Reference proteome</keyword>
<gene>
    <name evidence="2" type="ORF">R3P38DRAFT_2775082</name>
</gene>